<dbReference type="Pfam" id="PF22025">
    <property type="entry name" value="ThiI_fer"/>
    <property type="match status" value="1"/>
</dbReference>
<dbReference type="HAMAP" id="MF_00021">
    <property type="entry name" value="ThiI"/>
    <property type="match status" value="1"/>
</dbReference>
<evidence type="ECO:0000313" key="12">
    <source>
        <dbReference type="Proteomes" id="UP000033860"/>
    </source>
</evidence>
<dbReference type="InterPro" id="IPR003720">
    <property type="entry name" value="tRNA_STrfase"/>
</dbReference>
<comment type="similarity">
    <text evidence="9">Belongs to the ThiI family.</text>
</comment>
<dbReference type="SUPFAM" id="SSF52402">
    <property type="entry name" value="Adenine nucleotide alpha hydrolases-like"/>
    <property type="match status" value="1"/>
</dbReference>
<comment type="caution">
    <text evidence="11">The sequence shown here is derived from an EMBL/GenBank/DDBJ whole genome shotgun (WGS) entry which is preliminary data.</text>
</comment>
<dbReference type="InterPro" id="IPR020536">
    <property type="entry name" value="ThiI_AANH"/>
</dbReference>
<comment type="subcellular location">
    <subcellularLocation>
        <location evidence="1 9">Cytoplasm</location>
    </subcellularLocation>
</comment>
<dbReference type="GO" id="GO:0005524">
    <property type="term" value="F:ATP binding"/>
    <property type="evidence" value="ECO:0007669"/>
    <property type="project" value="UniProtKB-UniRule"/>
</dbReference>
<evidence type="ECO:0000256" key="8">
    <source>
        <dbReference type="ARBA" id="ARBA00022977"/>
    </source>
</evidence>
<keyword evidence="8 9" id="KW-0784">Thiamine biosynthesis</keyword>
<dbReference type="GO" id="GO:0004810">
    <property type="term" value="F:CCA tRNA nucleotidyltransferase activity"/>
    <property type="evidence" value="ECO:0007669"/>
    <property type="project" value="InterPro"/>
</dbReference>
<dbReference type="GO" id="GO:0009229">
    <property type="term" value="P:thiamine diphosphate biosynthetic process"/>
    <property type="evidence" value="ECO:0007669"/>
    <property type="project" value="UniProtKB-UniRule"/>
</dbReference>
<dbReference type="InterPro" id="IPR054173">
    <property type="entry name" value="ThiI_fer"/>
</dbReference>
<feature type="binding site" evidence="9">
    <location>
        <position position="263"/>
    </location>
    <ligand>
        <name>ATP</name>
        <dbReference type="ChEBI" id="CHEBI:30616"/>
    </ligand>
</feature>
<dbReference type="PATRIC" id="fig|1618371.3.peg.245"/>
<dbReference type="Pfam" id="PF02568">
    <property type="entry name" value="ThiI"/>
    <property type="match status" value="1"/>
</dbReference>
<dbReference type="EC" id="2.8.1.4" evidence="9"/>
<dbReference type="GO" id="GO:0052837">
    <property type="term" value="P:thiazole biosynthetic process"/>
    <property type="evidence" value="ECO:0007669"/>
    <property type="project" value="TreeGrafter"/>
</dbReference>
<dbReference type="Gene3D" id="3.40.50.620">
    <property type="entry name" value="HUPs"/>
    <property type="match status" value="1"/>
</dbReference>
<evidence type="ECO:0000256" key="2">
    <source>
        <dbReference type="ARBA" id="ARBA00022490"/>
    </source>
</evidence>
<dbReference type="InterPro" id="IPR004114">
    <property type="entry name" value="THUMP_dom"/>
</dbReference>
<feature type="binding site" evidence="9">
    <location>
        <begin position="179"/>
        <end position="180"/>
    </location>
    <ligand>
        <name>ATP</name>
        <dbReference type="ChEBI" id="CHEBI:30616"/>
    </ligand>
</feature>
<proteinExistence type="inferred from homology"/>
<dbReference type="SUPFAM" id="SSF143437">
    <property type="entry name" value="THUMP domain-like"/>
    <property type="match status" value="1"/>
</dbReference>
<dbReference type="Pfam" id="PF02926">
    <property type="entry name" value="THUMP"/>
    <property type="match status" value="1"/>
</dbReference>
<dbReference type="NCBIfam" id="TIGR00342">
    <property type="entry name" value="tRNA uracil 4-sulfurtransferase ThiI"/>
    <property type="match status" value="1"/>
</dbReference>
<reference evidence="11 12" key="1">
    <citation type="journal article" date="2015" name="Nature">
        <title>rRNA introns, odd ribosomes, and small enigmatic genomes across a large radiation of phyla.</title>
        <authorList>
            <person name="Brown C.T."/>
            <person name="Hug L.A."/>
            <person name="Thomas B.C."/>
            <person name="Sharon I."/>
            <person name="Castelle C.J."/>
            <person name="Singh A."/>
            <person name="Wilkins M.J."/>
            <person name="Williams K.H."/>
            <person name="Banfield J.F."/>
        </authorList>
    </citation>
    <scope>NUCLEOTIDE SEQUENCE [LARGE SCALE GENOMIC DNA]</scope>
</reference>
<evidence type="ECO:0000256" key="5">
    <source>
        <dbReference type="ARBA" id="ARBA00022741"/>
    </source>
</evidence>
<feature type="binding site" evidence="9">
    <location>
        <position position="294"/>
    </location>
    <ligand>
        <name>ATP</name>
        <dbReference type="ChEBI" id="CHEBI:30616"/>
    </ligand>
</feature>
<keyword evidence="7 9" id="KW-0694">RNA-binding</keyword>
<feature type="binding site" evidence="9">
    <location>
        <begin position="204"/>
        <end position="205"/>
    </location>
    <ligand>
        <name>ATP</name>
        <dbReference type="ChEBI" id="CHEBI:30616"/>
    </ligand>
</feature>
<name>A0A0G1RXF6_9BACT</name>
<evidence type="ECO:0000256" key="3">
    <source>
        <dbReference type="ARBA" id="ARBA00022555"/>
    </source>
</evidence>
<dbReference type="PANTHER" id="PTHR43209:SF1">
    <property type="entry name" value="TRNA SULFURTRANSFERASE"/>
    <property type="match status" value="1"/>
</dbReference>
<dbReference type="InterPro" id="IPR049961">
    <property type="entry name" value="ThiI_N"/>
</dbReference>
<comment type="catalytic activity">
    <reaction evidence="9">
        <text>[ThiS sulfur-carrier protein]-C-terminal Gly-Gly-AMP + S-sulfanyl-L-cysteinyl-[cysteine desulfurase] + AH2 = [ThiS sulfur-carrier protein]-C-terminal-Gly-aminoethanethioate + L-cysteinyl-[cysteine desulfurase] + A + AMP + 2 H(+)</text>
        <dbReference type="Rhea" id="RHEA:43340"/>
        <dbReference type="Rhea" id="RHEA-COMP:12157"/>
        <dbReference type="Rhea" id="RHEA-COMP:12158"/>
        <dbReference type="Rhea" id="RHEA-COMP:12910"/>
        <dbReference type="Rhea" id="RHEA-COMP:19908"/>
        <dbReference type="ChEBI" id="CHEBI:13193"/>
        <dbReference type="ChEBI" id="CHEBI:15378"/>
        <dbReference type="ChEBI" id="CHEBI:17499"/>
        <dbReference type="ChEBI" id="CHEBI:29950"/>
        <dbReference type="ChEBI" id="CHEBI:61963"/>
        <dbReference type="ChEBI" id="CHEBI:90618"/>
        <dbReference type="ChEBI" id="CHEBI:232372"/>
        <dbReference type="ChEBI" id="CHEBI:456215"/>
    </reaction>
</comment>
<dbReference type="Proteomes" id="UP000033860">
    <property type="component" value="Unassembled WGS sequence"/>
</dbReference>
<evidence type="ECO:0000256" key="4">
    <source>
        <dbReference type="ARBA" id="ARBA00022679"/>
    </source>
</evidence>
<keyword evidence="4 9" id="KW-0808">Transferase</keyword>
<evidence type="ECO:0000256" key="9">
    <source>
        <dbReference type="HAMAP-Rule" id="MF_00021"/>
    </source>
</evidence>
<dbReference type="GO" id="GO:0002937">
    <property type="term" value="P:tRNA 4-thiouridine biosynthesis"/>
    <property type="evidence" value="ECO:0007669"/>
    <property type="project" value="TreeGrafter"/>
</dbReference>
<dbReference type="CDD" id="cd11716">
    <property type="entry name" value="THUMP_ThiI"/>
    <property type="match status" value="1"/>
</dbReference>
<dbReference type="GO" id="GO:0000049">
    <property type="term" value="F:tRNA binding"/>
    <property type="evidence" value="ECO:0007669"/>
    <property type="project" value="UniProtKB-UniRule"/>
</dbReference>
<evidence type="ECO:0000256" key="1">
    <source>
        <dbReference type="ARBA" id="ARBA00004496"/>
    </source>
</evidence>
<dbReference type="SMART" id="SM00981">
    <property type="entry name" value="THUMP"/>
    <property type="match status" value="1"/>
</dbReference>
<keyword evidence="6 9" id="KW-0067">ATP-binding</keyword>
<comment type="catalytic activity">
    <reaction evidence="9">
        <text>[ThiI sulfur-carrier protein]-S-sulfanyl-L-cysteine + a uridine in tRNA + 2 reduced [2Fe-2S]-[ferredoxin] + ATP + H(+) = [ThiI sulfur-carrier protein]-L-cysteine + a 4-thiouridine in tRNA + 2 oxidized [2Fe-2S]-[ferredoxin] + AMP + diphosphate</text>
        <dbReference type="Rhea" id="RHEA:24176"/>
        <dbReference type="Rhea" id="RHEA-COMP:10000"/>
        <dbReference type="Rhea" id="RHEA-COMP:10001"/>
        <dbReference type="Rhea" id="RHEA-COMP:13337"/>
        <dbReference type="Rhea" id="RHEA-COMP:13338"/>
        <dbReference type="Rhea" id="RHEA-COMP:13339"/>
        <dbReference type="Rhea" id="RHEA-COMP:13340"/>
        <dbReference type="ChEBI" id="CHEBI:15378"/>
        <dbReference type="ChEBI" id="CHEBI:29950"/>
        <dbReference type="ChEBI" id="CHEBI:30616"/>
        <dbReference type="ChEBI" id="CHEBI:33019"/>
        <dbReference type="ChEBI" id="CHEBI:33737"/>
        <dbReference type="ChEBI" id="CHEBI:33738"/>
        <dbReference type="ChEBI" id="CHEBI:61963"/>
        <dbReference type="ChEBI" id="CHEBI:65315"/>
        <dbReference type="ChEBI" id="CHEBI:136798"/>
        <dbReference type="ChEBI" id="CHEBI:456215"/>
        <dbReference type="EC" id="2.8.1.4"/>
    </reaction>
</comment>
<keyword evidence="2 9" id="KW-0963">Cytoplasm</keyword>
<sequence length="384" mass="42200">MAQILIRYAEIALKGGNRGKFEDQLALNIKTALGKGGYRLVRQNKQLVLTVKSNLINKSLEKLQRVFGIAWFAPVKETISQVGKIKQAAVRLTGGWDRKVATFAVRAARQDKNLPFTSLELERKVGEVVRVKTSLKVDLGKPDKTLYIVAAKKKALVFDQKIPGAGGLPVGTSGKVLSLVSGGFDSIVASYLLAKRGATVDFLHFHVFADPKKVLDSKIKTIVDGLKPWTLSQKLYLAAYTPFQMAVLDLAGRDARQELVTFRRLMVRVGQKLAQKLGYQALVLGDSLGQVASQTMENIVAVDQAVNLPIFRPLIGSDKQEVINLVKNLGLESAAIAPYKDCCSIISAHPATKADSKRVKFIEEKIKINTIIDEITRETKTIHL</sequence>
<organism evidence="11 12">
    <name type="scientific">Candidatus Beckwithbacteria bacterium GW2011_GWB1_47_15</name>
    <dbReference type="NCBI Taxonomy" id="1618371"/>
    <lineage>
        <taxon>Bacteria</taxon>
        <taxon>Candidatus Beckwithiibacteriota</taxon>
    </lineage>
</organism>
<comment type="pathway">
    <text evidence="9">Cofactor biosynthesis; thiamine diphosphate biosynthesis.</text>
</comment>
<dbReference type="InterPro" id="IPR050102">
    <property type="entry name" value="tRNA_sulfurtransferase_ThiI"/>
</dbReference>
<evidence type="ECO:0000313" key="11">
    <source>
        <dbReference type="EMBL" id="KKU62029.1"/>
    </source>
</evidence>
<dbReference type="GO" id="GO:0005829">
    <property type="term" value="C:cytosol"/>
    <property type="evidence" value="ECO:0007669"/>
    <property type="project" value="TreeGrafter"/>
</dbReference>
<evidence type="ECO:0000256" key="6">
    <source>
        <dbReference type="ARBA" id="ARBA00022840"/>
    </source>
</evidence>
<comment type="function">
    <text evidence="9">Catalyzes the ATP-dependent transfer of a sulfur to tRNA to produce 4-thiouridine in position 8 of tRNAs, which functions as a near-UV photosensor. Also catalyzes the transfer of sulfur to the sulfur carrier protein ThiS, forming ThiS-thiocarboxylate. This is a step in the synthesis of thiazole, in the thiamine biosynthesis pathway. The sulfur is donated as persulfide by IscS.</text>
</comment>
<gene>
    <name evidence="9" type="primary">thiI</name>
    <name evidence="11" type="ORF">UX85_C0001G0243</name>
</gene>
<dbReference type="EMBL" id="LCNT01000001">
    <property type="protein sequence ID" value="KKU62029.1"/>
    <property type="molecule type" value="Genomic_DNA"/>
</dbReference>
<dbReference type="PANTHER" id="PTHR43209">
    <property type="entry name" value="TRNA SULFURTRANSFERASE"/>
    <property type="match status" value="1"/>
</dbReference>
<evidence type="ECO:0000256" key="7">
    <source>
        <dbReference type="ARBA" id="ARBA00022884"/>
    </source>
</evidence>
<dbReference type="UniPathway" id="UPA00060"/>
<dbReference type="PROSITE" id="PS51165">
    <property type="entry name" value="THUMP"/>
    <property type="match status" value="1"/>
</dbReference>
<dbReference type="GO" id="GO:0140741">
    <property type="term" value="F:tRNA-uracil-4 sulfurtransferase activity"/>
    <property type="evidence" value="ECO:0007669"/>
    <property type="project" value="UniProtKB-EC"/>
</dbReference>
<dbReference type="InterPro" id="IPR049962">
    <property type="entry name" value="THUMP_ThiI"/>
</dbReference>
<keyword evidence="5 9" id="KW-0547">Nucleotide-binding</keyword>
<evidence type="ECO:0000259" key="10">
    <source>
        <dbReference type="PROSITE" id="PS51165"/>
    </source>
</evidence>
<accession>A0A0G1RXF6</accession>
<keyword evidence="3 9" id="KW-0820">tRNA-binding</keyword>
<dbReference type="AlphaFoldDB" id="A0A0G1RXF6"/>
<protein>
    <recommendedName>
        <fullName evidence="9">Probable tRNA sulfurtransferase</fullName>
        <ecNumber evidence="9">2.8.1.4</ecNumber>
    </recommendedName>
    <alternativeName>
        <fullName evidence="9">Sulfur carrier protein ThiS sulfurtransferase</fullName>
    </alternativeName>
    <alternativeName>
        <fullName evidence="9">Thiamine biosynthesis protein ThiI</fullName>
    </alternativeName>
    <alternativeName>
        <fullName evidence="9">tRNA 4-thiouridine synthase</fullName>
    </alternativeName>
</protein>
<feature type="binding site" evidence="9">
    <location>
        <position position="285"/>
    </location>
    <ligand>
        <name>ATP</name>
        <dbReference type="ChEBI" id="CHEBI:30616"/>
    </ligand>
</feature>
<feature type="domain" description="THUMP" evidence="10">
    <location>
        <begin position="57"/>
        <end position="161"/>
    </location>
</feature>
<dbReference type="GO" id="GO:0009228">
    <property type="term" value="P:thiamine biosynthetic process"/>
    <property type="evidence" value="ECO:0007669"/>
    <property type="project" value="UniProtKB-KW"/>
</dbReference>
<dbReference type="Gene3D" id="3.30.2130.30">
    <property type="match status" value="1"/>
</dbReference>
<dbReference type="InterPro" id="IPR014729">
    <property type="entry name" value="Rossmann-like_a/b/a_fold"/>
</dbReference>